<evidence type="ECO:0008006" key="4">
    <source>
        <dbReference type="Google" id="ProtNLM"/>
    </source>
</evidence>
<dbReference type="RefSeq" id="WP_271092765.1">
    <property type="nucleotide sequence ID" value="NZ_JAPJZH010000041.1"/>
</dbReference>
<keyword evidence="3" id="KW-1185">Reference proteome</keyword>
<comment type="caution">
    <text evidence="2">The sequence shown here is derived from an EMBL/GenBank/DDBJ whole genome shotgun (WGS) entry which is preliminary data.</text>
</comment>
<dbReference type="Proteomes" id="UP001148313">
    <property type="component" value="Unassembled WGS sequence"/>
</dbReference>
<proteinExistence type="predicted"/>
<name>A0ABT4VW12_9HYPH</name>
<sequence length="57" mass="6485">MKRKINYRAERAERTRKKAEKKAARVAALNQKADEKTATKDASVVRGSTPNVHRFSD</sequence>
<dbReference type="EMBL" id="JAPJZH010000041">
    <property type="protein sequence ID" value="MDA4848881.1"/>
    <property type="molecule type" value="Genomic_DNA"/>
</dbReference>
<evidence type="ECO:0000256" key="1">
    <source>
        <dbReference type="SAM" id="MobiDB-lite"/>
    </source>
</evidence>
<evidence type="ECO:0000313" key="2">
    <source>
        <dbReference type="EMBL" id="MDA4848881.1"/>
    </source>
</evidence>
<gene>
    <name evidence="2" type="ORF">OOZ53_26285</name>
</gene>
<protein>
    <recommendedName>
        <fullName evidence="4">Amidase</fullName>
    </recommendedName>
</protein>
<reference evidence="2" key="1">
    <citation type="submission" date="2022-11" db="EMBL/GenBank/DDBJ databases">
        <title>Hoeflea poritis sp. nov., isolated from scleractinian coral Porites lutea.</title>
        <authorList>
            <person name="Zhang G."/>
            <person name="Wei Q."/>
            <person name="Cai L."/>
        </authorList>
    </citation>
    <scope>NUCLEOTIDE SEQUENCE</scope>
    <source>
        <strain evidence="2">E7-10</strain>
    </source>
</reference>
<evidence type="ECO:0000313" key="3">
    <source>
        <dbReference type="Proteomes" id="UP001148313"/>
    </source>
</evidence>
<organism evidence="2 3">
    <name type="scientific">Hoeflea poritis</name>
    <dbReference type="NCBI Taxonomy" id="2993659"/>
    <lineage>
        <taxon>Bacteria</taxon>
        <taxon>Pseudomonadati</taxon>
        <taxon>Pseudomonadota</taxon>
        <taxon>Alphaproteobacteria</taxon>
        <taxon>Hyphomicrobiales</taxon>
        <taxon>Rhizobiaceae</taxon>
        <taxon>Hoeflea</taxon>
    </lineage>
</organism>
<feature type="region of interest" description="Disordered" evidence="1">
    <location>
        <begin position="1"/>
        <end position="57"/>
    </location>
</feature>
<accession>A0ABT4VW12</accession>